<dbReference type="EMBL" id="JAKNGE010000002">
    <property type="protein sequence ID" value="MCG4744160.1"/>
    <property type="molecule type" value="Genomic_DNA"/>
</dbReference>
<evidence type="ECO:0000313" key="8">
    <source>
        <dbReference type="EMBL" id="NSJ47281.1"/>
    </source>
</evidence>
<keyword evidence="3 6" id="KW-0326">Glycosidase</keyword>
<keyword evidence="9" id="KW-1185">Reference proteome</keyword>
<evidence type="ECO:0000256" key="5">
    <source>
        <dbReference type="RuleBase" id="RU003690"/>
    </source>
</evidence>
<accession>A0AAW5BQ30</accession>
<dbReference type="Proteomes" id="UP000669239">
    <property type="component" value="Unassembled WGS sequence"/>
</dbReference>
<dbReference type="InterPro" id="IPR018120">
    <property type="entry name" value="Glyco_hydro_1_AS"/>
</dbReference>
<dbReference type="GO" id="GO:0008422">
    <property type="term" value="F:beta-glucosidase activity"/>
    <property type="evidence" value="ECO:0007669"/>
    <property type="project" value="TreeGrafter"/>
</dbReference>
<evidence type="ECO:0000313" key="9">
    <source>
        <dbReference type="Proteomes" id="UP000669239"/>
    </source>
</evidence>
<dbReference type="PANTHER" id="PTHR10353">
    <property type="entry name" value="GLYCOSYL HYDROLASE"/>
    <property type="match status" value="1"/>
</dbReference>
<name>A0AAW5BQ30_9FIRM</name>
<dbReference type="PROSITE" id="PS00572">
    <property type="entry name" value="GLYCOSYL_HYDROL_F1_1"/>
    <property type="match status" value="1"/>
</dbReference>
<dbReference type="Gene3D" id="3.20.20.80">
    <property type="entry name" value="Glycosidases"/>
    <property type="match status" value="1"/>
</dbReference>
<dbReference type="EMBL" id="JAAITT010000001">
    <property type="protein sequence ID" value="NSJ47281.1"/>
    <property type="molecule type" value="Genomic_DNA"/>
</dbReference>
<evidence type="ECO:0000256" key="3">
    <source>
        <dbReference type="ARBA" id="ARBA00023295"/>
    </source>
</evidence>
<dbReference type="AlphaFoldDB" id="A0AAW5BQ30"/>
<evidence type="ECO:0000256" key="1">
    <source>
        <dbReference type="ARBA" id="ARBA00010838"/>
    </source>
</evidence>
<feature type="active site" description="Nucleophile" evidence="4">
    <location>
        <position position="385"/>
    </location>
</feature>
<dbReference type="RefSeq" id="WP_117557969.1">
    <property type="nucleotide sequence ID" value="NZ_JAAITT010000001.1"/>
</dbReference>
<keyword evidence="2 6" id="KW-0378">Hydrolase</keyword>
<dbReference type="GO" id="GO:0005829">
    <property type="term" value="C:cytosol"/>
    <property type="evidence" value="ECO:0007669"/>
    <property type="project" value="TreeGrafter"/>
</dbReference>
<organism evidence="7 10">
    <name type="scientific">Enterocloster aldenensis</name>
    <dbReference type="NCBI Taxonomy" id="358742"/>
    <lineage>
        <taxon>Bacteria</taxon>
        <taxon>Bacillati</taxon>
        <taxon>Bacillota</taxon>
        <taxon>Clostridia</taxon>
        <taxon>Lachnospirales</taxon>
        <taxon>Lachnospiraceae</taxon>
        <taxon>Enterocloster</taxon>
    </lineage>
</organism>
<dbReference type="PROSITE" id="PS00653">
    <property type="entry name" value="GLYCOSYL_HYDROL_F1_2"/>
    <property type="match status" value="1"/>
</dbReference>
<dbReference type="InterPro" id="IPR033132">
    <property type="entry name" value="GH_1_N_CS"/>
</dbReference>
<reference evidence="7" key="3">
    <citation type="submission" date="2022-01" db="EMBL/GenBank/DDBJ databases">
        <title>Collection of gut derived symbiotic bacterial strains cultured from healthy donors.</title>
        <authorList>
            <person name="Lin H."/>
            <person name="Kohout C."/>
            <person name="Waligurski E."/>
            <person name="Pamer E.G."/>
        </authorList>
    </citation>
    <scope>NUCLEOTIDE SEQUENCE</scope>
    <source>
        <strain evidence="7">DFI.6.55</strain>
    </source>
</reference>
<evidence type="ECO:0000256" key="2">
    <source>
        <dbReference type="ARBA" id="ARBA00022801"/>
    </source>
</evidence>
<dbReference type="InterPro" id="IPR017853">
    <property type="entry name" value="GH"/>
</dbReference>
<reference evidence="8" key="2">
    <citation type="submission" date="2020-02" db="EMBL/GenBank/DDBJ databases">
        <authorList>
            <person name="Littmann E."/>
            <person name="Sorbara M."/>
        </authorList>
    </citation>
    <scope>NUCLEOTIDE SEQUENCE</scope>
    <source>
        <strain evidence="8">MSK.1.17</strain>
    </source>
</reference>
<dbReference type="FunFam" id="3.20.20.80:FF:000004">
    <property type="entry name" value="Beta-glucosidase 6-phospho-beta-glucosidase"/>
    <property type="match status" value="1"/>
</dbReference>
<evidence type="ECO:0000256" key="4">
    <source>
        <dbReference type="PROSITE-ProRule" id="PRU10055"/>
    </source>
</evidence>
<dbReference type="SUPFAM" id="SSF51445">
    <property type="entry name" value="(Trans)glycosidases"/>
    <property type="match status" value="1"/>
</dbReference>
<dbReference type="InterPro" id="IPR001360">
    <property type="entry name" value="Glyco_hydro_1"/>
</dbReference>
<evidence type="ECO:0000313" key="10">
    <source>
        <dbReference type="Proteomes" id="UP001299608"/>
    </source>
</evidence>
<dbReference type="PANTHER" id="PTHR10353:SF136">
    <property type="entry name" value="ARYL-PHOSPHO-BETA-D-GLUCOSIDASE BGLC"/>
    <property type="match status" value="1"/>
</dbReference>
<sequence length="485" mass="56436">MSKKSADGTAGSVRRPTLFPEHFLWGASSSAFQIEGGWDEGKKGMTVADYNSFRRSGIQADTRTASDFYHRWREDIGLMKELGLKMYRFSMSWARIIPDGDGDVNQDGIRFYHQVIDCLLEQGIKPFVTLYHFDLPYALVEKYNGWESRQCVAAFERYAGIVFREFGDKVMYWQVHNEQNLMVRVDERMNIKAGDAWEGDRLRAQMDYHMFLAHALAVKACHELVPGGRIGPAVSSTCTYPLTNRPEDVWAARMNDWFKTDYCLDMYYDGEYPGYYMRYLEERGIVPKTGPDDREILMGARMDYIAVNYYRTLCVSHLPATEGHAPGERSFPINEVDFDQYGYFRHVKNEYLETSAYGAQIDPMGLRTVLNLYYRRYRLPLIVTENGLGAGDVLTENGKVHDYYRIDYLRQHIEACSQAIGDGVDLFGYSPWSFMDLLSSRQGFRKRYGFVYVNRDEHDLKDLARIKKDSFYWYRRVIETNGREL</sequence>
<dbReference type="GO" id="GO:0016052">
    <property type="term" value="P:carbohydrate catabolic process"/>
    <property type="evidence" value="ECO:0007669"/>
    <property type="project" value="TreeGrafter"/>
</dbReference>
<proteinExistence type="inferred from homology"/>
<evidence type="ECO:0000313" key="7">
    <source>
        <dbReference type="EMBL" id="MCG4744160.1"/>
    </source>
</evidence>
<dbReference type="Pfam" id="PF00232">
    <property type="entry name" value="Glyco_hydro_1"/>
    <property type="match status" value="1"/>
</dbReference>
<reference evidence="8 9" key="1">
    <citation type="journal article" date="2020" name="Cell Host Microbe">
        <title>Functional and Genomic Variation between Human-Derived Isolates of Lachnospiraceae Reveals Inter- and Intra-Species Diversity.</title>
        <authorList>
            <person name="Sorbara M.T."/>
            <person name="Littmann E.R."/>
            <person name="Fontana E."/>
            <person name="Moody T.U."/>
            <person name="Kohout C.E."/>
            <person name="Gjonbalaj M."/>
            <person name="Eaton V."/>
            <person name="Seok R."/>
            <person name="Leiner I.M."/>
            <person name="Pamer E.G."/>
        </authorList>
    </citation>
    <scope>NUCLEOTIDE SEQUENCE [LARGE SCALE GENOMIC DNA]</scope>
    <source>
        <strain evidence="8 9">MSK.1.17</strain>
    </source>
</reference>
<dbReference type="Proteomes" id="UP001299608">
    <property type="component" value="Unassembled WGS sequence"/>
</dbReference>
<comment type="caution">
    <text evidence="7">The sequence shown here is derived from an EMBL/GenBank/DDBJ whole genome shotgun (WGS) entry which is preliminary data.</text>
</comment>
<comment type="similarity">
    <text evidence="1 5">Belongs to the glycosyl hydrolase 1 family.</text>
</comment>
<dbReference type="PRINTS" id="PR00131">
    <property type="entry name" value="GLHYDRLASE1"/>
</dbReference>
<protein>
    <submittedName>
        <fullName evidence="7">Glycoside hydrolase family 1 protein</fullName>
    </submittedName>
</protein>
<evidence type="ECO:0000256" key="6">
    <source>
        <dbReference type="RuleBase" id="RU004468"/>
    </source>
</evidence>
<gene>
    <name evidence="8" type="ORF">G5B36_00940</name>
    <name evidence="7" type="ORF">L0N08_01890</name>
</gene>